<dbReference type="InterPro" id="IPR006685">
    <property type="entry name" value="MscS_channel_2nd"/>
</dbReference>
<accession>A0A6V7QU46</accession>
<feature type="transmembrane region" description="Helical" evidence="9">
    <location>
        <begin position="304"/>
        <end position="324"/>
    </location>
</feature>
<comment type="similarity">
    <text evidence="2 7">Belongs to the MscS (TC 1.A.23) family.</text>
</comment>
<feature type="transmembrane region" description="Helical" evidence="9">
    <location>
        <begin position="274"/>
        <end position="292"/>
    </location>
</feature>
<evidence type="ECO:0000256" key="4">
    <source>
        <dbReference type="ARBA" id="ARBA00022692"/>
    </source>
</evidence>
<dbReference type="InterPro" id="IPR016688">
    <property type="entry name" value="MscS-like_plants/fungi"/>
</dbReference>
<keyword evidence="6 7" id="KW-0472">Membrane</keyword>
<dbReference type="EMBL" id="CAJEUB010000022">
    <property type="protein sequence ID" value="CAD1846754.1"/>
    <property type="molecule type" value="Genomic_DNA"/>
</dbReference>
<dbReference type="Pfam" id="PF00924">
    <property type="entry name" value="MS_channel_2nd"/>
    <property type="match status" value="1"/>
</dbReference>
<sequence>MLTEFPHSICSFHQLTEQELQHFMLSKLSQLLSCRILMDDKEKRKEGVELNMPEKKAAGGSGAEVLITISSEGTPPEGSSNSKDPESFALKELGSPPVGGGIYVTRRGSKPHGIDTATMSEEENCFTEQEQLVTNAHCSDPLDKGSSDKLPASGSFVDYSREGPEDDRDNAEDTAEEIDLSEENRRGIRVKAVIKWVAFACNVGCFVASLTCKKLGRTMIWGFEFWRWSALLMVTFGTMLITHLFLHLFIFFIDRCFSLRRKIAYIVYGIKRSIQVFIWTVLVILAWAFLFRHGAERSKTDANILNYVTRNLISLLIGSFLWLLKSLWMRILASNFHVKAFFDRIQESLFQQYILEVLSGPPLMELAEKVTETPTEGASSLRSARKSKRTKDKKVINMRNLRRMNTQKVSAWTMTRLVDLVKTSVLSVASDTFDDDEGKEEITNELEATDAAYKIFRNVAKPDFKYIDKDDLLRFMIKEEVDHAILLIAGYETGQIDKKTLKEWVVKAYNDRKALAFSLDDTNIVVKQLNQLVTWILVVVLINIWLLLMDLSSTQVILSQLLGAAFIFGNTCKNIFEGIIFVLAVHPFDVGDRCVVDGVVMLVEEVNIFTIVLLKTDNEKVYYPNSALATKPISNYNRSPDMGDKVEFSVDIATPPETIGLLKEKIKQYIEAKPNHWHSDHLITVKEIEDENKLKMAVYCIHTMNFQDLRGKNKRRTELVMEMKKIFEELNVKYTLLR</sequence>
<evidence type="ECO:0000259" key="11">
    <source>
        <dbReference type="Pfam" id="PF25886"/>
    </source>
</evidence>
<evidence type="ECO:0000313" key="12">
    <source>
        <dbReference type="EMBL" id="CAD1846754.1"/>
    </source>
</evidence>
<feature type="region of interest" description="Disordered" evidence="8">
    <location>
        <begin position="137"/>
        <end position="177"/>
    </location>
</feature>
<gene>
    <name evidence="12" type="ORF">CB5_LOCUS29965</name>
</gene>
<keyword evidence="5 9" id="KW-1133">Transmembrane helix</keyword>
<evidence type="ECO:0000256" key="2">
    <source>
        <dbReference type="ARBA" id="ARBA00008017"/>
    </source>
</evidence>
<feature type="domain" description="Mechanosensitive ion channel MscS" evidence="10">
    <location>
        <begin position="571"/>
        <end position="638"/>
    </location>
</feature>
<evidence type="ECO:0000256" key="7">
    <source>
        <dbReference type="PIRNR" id="PIRNR017209"/>
    </source>
</evidence>
<evidence type="ECO:0000256" key="6">
    <source>
        <dbReference type="ARBA" id="ARBA00023136"/>
    </source>
</evidence>
<dbReference type="PANTHER" id="PTHR31618:SF20">
    <property type="entry name" value="MECHANOSENSITIVE ION CHANNEL PROTEIN 10"/>
    <property type="match status" value="1"/>
</dbReference>
<dbReference type="AlphaFoldDB" id="A0A6V7QU46"/>
<dbReference type="GO" id="GO:0006820">
    <property type="term" value="P:monoatomic anion transport"/>
    <property type="evidence" value="ECO:0007669"/>
    <property type="project" value="TreeGrafter"/>
</dbReference>
<dbReference type="Gene3D" id="2.30.30.60">
    <property type="match status" value="1"/>
</dbReference>
<keyword evidence="3" id="KW-0813">Transport</keyword>
<dbReference type="SUPFAM" id="SSF50182">
    <property type="entry name" value="Sm-like ribonucleoproteins"/>
    <property type="match status" value="1"/>
</dbReference>
<evidence type="ECO:0000256" key="9">
    <source>
        <dbReference type="SAM" id="Phobius"/>
    </source>
</evidence>
<keyword evidence="4 9" id="KW-0812">Transmembrane</keyword>
<evidence type="ECO:0000256" key="8">
    <source>
        <dbReference type="SAM" id="MobiDB-lite"/>
    </source>
</evidence>
<dbReference type="PIRSF" id="PIRSF017209">
    <property type="entry name" value="Memb_At2g17000_prd"/>
    <property type="match status" value="1"/>
</dbReference>
<dbReference type="FunFam" id="2.30.30.60:FF:000003">
    <property type="entry name" value="Predicted mechanosensitive ion channel"/>
    <property type="match status" value="1"/>
</dbReference>
<dbReference type="GO" id="GO:0050982">
    <property type="term" value="P:detection of mechanical stimulus"/>
    <property type="evidence" value="ECO:0007669"/>
    <property type="project" value="UniProtKB-ARBA"/>
</dbReference>
<feature type="compositionally biased region" description="Acidic residues" evidence="8">
    <location>
        <begin position="164"/>
        <end position="177"/>
    </location>
</feature>
<dbReference type="Pfam" id="PF25886">
    <property type="entry name" value="Msy1"/>
    <property type="match status" value="1"/>
</dbReference>
<protein>
    <recommendedName>
        <fullName evidence="7">Mechanosensitive ion channel protein</fullName>
    </recommendedName>
</protein>
<evidence type="ECO:0000256" key="3">
    <source>
        <dbReference type="ARBA" id="ARBA00022448"/>
    </source>
</evidence>
<dbReference type="GO" id="GO:0005886">
    <property type="term" value="C:plasma membrane"/>
    <property type="evidence" value="ECO:0007669"/>
    <property type="project" value="UniProtKB-UniRule"/>
</dbReference>
<dbReference type="PANTHER" id="PTHR31618">
    <property type="entry name" value="MECHANOSENSITIVE ION CHANNEL PROTEIN 5"/>
    <property type="match status" value="1"/>
</dbReference>
<dbReference type="InterPro" id="IPR058650">
    <property type="entry name" value="Msy1/2-like"/>
</dbReference>
<feature type="domain" description="Mechanosensitive ion channel protein Msy1/2-like transmembrane" evidence="11">
    <location>
        <begin position="206"/>
        <end position="336"/>
    </location>
</feature>
<dbReference type="GO" id="GO:0008381">
    <property type="term" value="F:mechanosensitive monoatomic ion channel activity"/>
    <property type="evidence" value="ECO:0007669"/>
    <property type="project" value="TreeGrafter"/>
</dbReference>
<comment type="subcellular location">
    <subcellularLocation>
        <location evidence="1">Endomembrane system</location>
        <topology evidence="1">Multi-pass membrane protein</topology>
    </subcellularLocation>
    <subcellularLocation>
        <location evidence="7">Membrane</location>
    </subcellularLocation>
</comment>
<evidence type="ECO:0000259" key="10">
    <source>
        <dbReference type="Pfam" id="PF00924"/>
    </source>
</evidence>
<evidence type="ECO:0000256" key="5">
    <source>
        <dbReference type="ARBA" id="ARBA00022989"/>
    </source>
</evidence>
<dbReference type="InterPro" id="IPR010920">
    <property type="entry name" value="LSM_dom_sf"/>
</dbReference>
<feature type="region of interest" description="Disordered" evidence="8">
    <location>
        <begin position="70"/>
        <end position="94"/>
    </location>
</feature>
<proteinExistence type="inferred from homology"/>
<feature type="compositionally biased region" description="Polar residues" evidence="8">
    <location>
        <begin position="70"/>
        <end position="82"/>
    </location>
</feature>
<evidence type="ECO:0000256" key="1">
    <source>
        <dbReference type="ARBA" id="ARBA00004127"/>
    </source>
</evidence>
<organism evidence="12">
    <name type="scientific">Ananas comosus var. bracteatus</name>
    <name type="common">red pineapple</name>
    <dbReference type="NCBI Taxonomy" id="296719"/>
    <lineage>
        <taxon>Eukaryota</taxon>
        <taxon>Viridiplantae</taxon>
        <taxon>Streptophyta</taxon>
        <taxon>Embryophyta</taxon>
        <taxon>Tracheophyta</taxon>
        <taxon>Spermatophyta</taxon>
        <taxon>Magnoliopsida</taxon>
        <taxon>Liliopsida</taxon>
        <taxon>Poales</taxon>
        <taxon>Bromeliaceae</taxon>
        <taxon>Bromelioideae</taxon>
        <taxon>Ananas</taxon>
    </lineage>
</organism>
<feature type="transmembrane region" description="Helical" evidence="9">
    <location>
        <begin position="193"/>
        <end position="210"/>
    </location>
</feature>
<feature type="transmembrane region" description="Helical" evidence="9">
    <location>
        <begin position="532"/>
        <end position="549"/>
    </location>
</feature>
<dbReference type="InterPro" id="IPR023408">
    <property type="entry name" value="MscS_beta-dom_sf"/>
</dbReference>
<name>A0A6V7QU46_ANACO</name>
<feature type="transmembrane region" description="Helical" evidence="9">
    <location>
        <begin position="230"/>
        <end position="253"/>
    </location>
</feature>
<reference evidence="12" key="1">
    <citation type="submission" date="2020-07" db="EMBL/GenBank/DDBJ databases">
        <authorList>
            <person name="Lin J."/>
        </authorList>
    </citation>
    <scope>NUCLEOTIDE SEQUENCE</scope>
</reference>